<dbReference type="AlphaFoldDB" id="A0A094IXF6"/>
<organism evidence="1">
    <name type="scientific">Anoxybacillus flavithermus</name>
    <dbReference type="NCBI Taxonomy" id="33934"/>
    <lineage>
        <taxon>Bacteria</taxon>
        <taxon>Bacillati</taxon>
        <taxon>Bacillota</taxon>
        <taxon>Bacilli</taxon>
        <taxon>Bacillales</taxon>
        <taxon>Anoxybacillaceae</taxon>
        <taxon>Anoxybacillus</taxon>
    </lineage>
</organism>
<protein>
    <submittedName>
        <fullName evidence="1">Uncharacterized protein</fullName>
    </submittedName>
</protein>
<dbReference type="EMBL" id="JPZO01000063">
    <property type="protein sequence ID" value="KFZ32355.1"/>
    <property type="molecule type" value="Genomic_DNA"/>
</dbReference>
<sequence>MLVERFYRLKVCEFIHEIEPKNTTFCNKVVISTLTSYSFFSLFQELFVQFLAIILSSSCRNFQNNKSVQPFLWYDNT</sequence>
<proteinExistence type="predicted"/>
<accession>A0A094IXF6</accession>
<evidence type="ECO:0000313" key="1">
    <source>
        <dbReference type="EMBL" id="KFZ32355.1"/>
    </source>
</evidence>
<comment type="caution">
    <text evidence="1">The sequence shown here is derived from an EMBL/GenBank/DDBJ whole genome shotgun (WGS) entry which is preliminary data.</text>
</comment>
<reference evidence="1" key="1">
    <citation type="submission" date="2014-08" db="EMBL/GenBank/DDBJ databases">
        <title>Fullgenome sequencing of Anoxybacillus sp.25 isolate from Garga hot-spring Russia.</title>
        <authorList>
            <person name="Rozanov A.S."/>
            <person name="Kotenko A.V."/>
            <person name="Malup T.K."/>
            <person name="Peltek S.E."/>
        </authorList>
    </citation>
    <scope>NUCLEOTIDE SEQUENCE [LARGE SCALE GENOMIC DNA]</scope>
    <source>
        <strain evidence="1">25</strain>
    </source>
</reference>
<gene>
    <name evidence="1" type="ORF">JS44_10195</name>
</gene>
<name>A0A094IXF6_9BACL</name>